<gene>
    <name evidence="1" type="ORF">HPB47_014924</name>
</gene>
<comment type="caution">
    <text evidence="1">The sequence shown here is derived from an EMBL/GenBank/DDBJ whole genome shotgun (WGS) entry which is preliminary data.</text>
</comment>
<dbReference type="Proteomes" id="UP000805193">
    <property type="component" value="Unassembled WGS sequence"/>
</dbReference>
<evidence type="ECO:0000313" key="1">
    <source>
        <dbReference type="EMBL" id="KAG0445456.1"/>
    </source>
</evidence>
<protein>
    <submittedName>
        <fullName evidence="1">Uncharacterized protein</fullName>
    </submittedName>
</protein>
<dbReference type="EMBL" id="JABSTQ010000343">
    <property type="protein sequence ID" value="KAG0445456.1"/>
    <property type="molecule type" value="Genomic_DNA"/>
</dbReference>
<name>A0AC60R1B8_IXOPE</name>
<accession>A0AC60R1B8</accession>
<keyword evidence="2" id="KW-1185">Reference proteome</keyword>
<reference evidence="1 2" key="1">
    <citation type="journal article" date="2020" name="Cell">
        <title>Large-Scale Comparative Analyses of Tick Genomes Elucidate Their Genetic Diversity and Vector Capacities.</title>
        <authorList>
            <consortium name="Tick Genome and Microbiome Consortium (TIGMIC)"/>
            <person name="Jia N."/>
            <person name="Wang J."/>
            <person name="Shi W."/>
            <person name="Du L."/>
            <person name="Sun Y."/>
            <person name="Zhan W."/>
            <person name="Jiang J.F."/>
            <person name="Wang Q."/>
            <person name="Zhang B."/>
            <person name="Ji P."/>
            <person name="Bell-Sakyi L."/>
            <person name="Cui X.M."/>
            <person name="Yuan T.T."/>
            <person name="Jiang B.G."/>
            <person name="Yang W.F."/>
            <person name="Lam T.T."/>
            <person name="Chang Q.C."/>
            <person name="Ding S.J."/>
            <person name="Wang X.J."/>
            <person name="Zhu J.G."/>
            <person name="Ruan X.D."/>
            <person name="Zhao L."/>
            <person name="Wei J.T."/>
            <person name="Ye R.Z."/>
            <person name="Que T.C."/>
            <person name="Du C.H."/>
            <person name="Zhou Y.H."/>
            <person name="Cheng J.X."/>
            <person name="Dai P.F."/>
            <person name="Guo W.B."/>
            <person name="Han X.H."/>
            <person name="Huang E.J."/>
            <person name="Li L.F."/>
            <person name="Wei W."/>
            <person name="Gao Y.C."/>
            <person name="Liu J.Z."/>
            <person name="Shao H.Z."/>
            <person name="Wang X."/>
            <person name="Wang C.C."/>
            <person name="Yang T.C."/>
            <person name="Huo Q.B."/>
            <person name="Li W."/>
            <person name="Chen H.Y."/>
            <person name="Chen S.E."/>
            <person name="Zhou L.G."/>
            <person name="Ni X.B."/>
            <person name="Tian J.H."/>
            <person name="Sheng Y."/>
            <person name="Liu T."/>
            <person name="Pan Y.S."/>
            <person name="Xia L.Y."/>
            <person name="Li J."/>
            <person name="Zhao F."/>
            <person name="Cao W.C."/>
        </authorList>
    </citation>
    <scope>NUCLEOTIDE SEQUENCE [LARGE SCALE GENOMIC DNA]</scope>
    <source>
        <strain evidence="1">Iper-2018</strain>
    </source>
</reference>
<organism evidence="1 2">
    <name type="scientific">Ixodes persulcatus</name>
    <name type="common">Taiga tick</name>
    <dbReference type="NCBI Taxonomy" id="34615"/>
    <lineage>
        <taxon>Eukaryota</taxon>
        <taxon>Metazoa</taxon>
        <taxon>Ecdysozoa</taxon>
        <taxon>Arthropoda</taxon>
        <taxon>Chelicerata</taxon>
        <taxon>Arachnida</taxon>
        <taxon>Acari</taxon>
        <taxon>Parasitiformes</taxon>
        <taxon>Ixodida</taxon>
        <taxon>Ixodoidea</taxon>
        <taxon>Ixodidae</taxon>
        <taxon>Ixodinae</taxon>
        <taxon>Ixodes</taxon>
    </lineage>
</organism>
<sequence length="896" mass="101702">MAILDDEGFSTEVRRRLEHLGDAVDACAWEELKGEICNRAECFSRAKAAAARQEERDLTNTLRAILQEEERRPRVFAEDVKYCKERLLELLRKRLKGAQVRSREWNLEGETQPTKIFRTFERKRAEANHISSVSLEGHRANGQEEVAAAFDRHYSDLFRKEEGDSSSYPTLLQGLPVISEELREITSAPIRESEIRRAIKKISSNKAPGPDGIGAEFYKKYVDLLCPILVEVFRDIFERKLLPPSMRESLTVLIAKKNADKSNPAVTDYRPISLLCTDYKILAKSLARRLDLALGGVIGEHQAYGLRGRSISRNLHAMRIVREATGEGHHPLAVLQLDLSQAFDRVSHCFLQAMLRGCGVGDTMCDWVALCYRNISTRLLVNGERGRSIGIGRSVRQGCPLSPILFALQLEPLCQAINRDESIWGLQLGEQRAKLLAYADDITLICASKAQVEVALGHVELFCRVSGAAINRQNSAGAWLGQWAMKPTEFAGIAWKETLESYLGAPIRKRGPSMEVWRQKTNAIQSKLSSWLGRRLSFFNRAYVCNAVSYPAILYWAQAACCPGSTANQIHWSWARFIRRSSMERTRRSNLFLSLAAGGMGLVNVTVKLHVQRFLLFRDRRDPLFLSALHHLGLPYLGKWIASTTGRTTKGAGLRFYAEIAISIEFFFFLVHLSWEYLMTASRKKLYWDTLEVLLPAPLYRTAPAPQCASGLFKQVRKLPVSVTSKDFFVRLHLGVLPVKVWLDDRGLFVPWSTNCDLCGANETLPHVFLECSNAYLFWDEMRKDVGVDFPIDWHVFRYLDVEGTDAASSMVLPSMVLLGLHAIWLARSAMVECHTDARPTWDYFTSRLRWLLSIAAGGMDQVCQEWRAIEERLEARRLRHQRIRLGEGRSRAHRC</sequence>
<evidence type="ECO:0000313" key="2">
    <source>
        <dbReference type="Proteomes" id="UP000805193"/>
    </source>
</evidence>
<proteinExistence type="predicted"/>